<dbReference type="NCBIfam" id="TIGR00231">
    <property type="entry name" value="small_GTP"/>
    <property type="match status" value="1"/>
</dbReference>
<dbReference type="InterPro" id="IPR005225">
    <property type="entry name" value="Small_GTP-bd"/>
</dbReference>
<organism evidence="6 7">
    <name type="scientific">Dinothrombium tinctorium</name>
    <dbReference type="NCBI Taxonomy" id="1965070"/>
    <lineage>
        <taxon>Eukaryota</taxon>
        <taxon>Metazoa</taxon>
        <taxon>Ecdysozoa</taxon>
        <taxon>Arthropoda</taxon>
        <taxon>Chelicerata</taxon>
        <taxon>Arachnida</taxon>
        <taxon>Acari</taxon>
        <taxon>Acariformes</taxon>
        <taxon>Trombidiformes</taxon>
        <taxon>Prostigmata</taxon>
        <taxon>Anystina</taxon>
        <taxon>Parasitengona</taxon>
        <taxon>Trombidioidea</taxon>
        <taxon>Trombidiidae</taxon>
        <taxon>Dinothrombium</taxon>
    </lineage>
</organism>
<evidence type="ECO:0000256" key="1">
    <source>
        <dbReference type="ARBA" id="ARBA00004370"/>
    </source>
</evidence>
<dbReference type="FunFam" id="3.40.50.300:FF:002060">
    <property type="entry name" value="Rho family GTPase"/>
    <property type="match status" value="1"/>
</dbReference>
<dbReference type="GO" id="GO:0005525">
    <property type="term" value="F:GTP binding"/>
    <property type="evidence" value="ECO:0007669"/>
    <property type="project" value="UniProtKB-KW"/>
</dbReference>
<dbReference type="SMART" id="SM00173">
    <property type="entry name" value="RAS"/>
    <property type="match status" value="1"/>
</dbReference>
<reference evidence="6 7" key="1">
    <citation type="journal article" date="2018" name="Gigascience">
        <title>Genomes of trombidid mites reveal novel predicted allergens and laterally-transferred genes associated with secondary metabolism.</title>
        <authorList>
            <person name="Dong X."/>
            <person name="Chaisiri K."/>
            <person name="Xia D."/>
            <person name="Armstrong S.D."/>
            <person name="Fang Y."/>
            <person name="Donnelly M.J."/>
            <person name="Kadowaki T."/>
            <person name="McGarry J.W."/>
            <person name="Darby A.C."/>
            <person name="Makepeace B.L."/>
        </authorList>
    </citation>
    <scope>NUCLEOTIDE SEQUENCE [LARGE SCALE GENOMIC DNA]</scope>
    <source>
        <strain evidence="6">UoL-WK</strain>
    </source>
</reference>
<dbReference type="PANTHER" id="PTHR24072">
    <property type="entry name" value="RHO FAMILY GTPASE"/>
    <property type="match status" value="1"/>
</dbReference>
<evidence type="ECO:0000256" key="2">
    <source>
        <dbReference type="ARBA" id="ARBA00022741"/>
    </source>
</evidence>
<proteinExistence type="predicted"/>
<dbReference type="CDD" id="cd00157">
    <property type="entry name" value="Rho"/>
    <property type="match status" value="1"/>
</dbReference>
<dbReference type="GO" id="GO:0035099">
    <property type="term" value="P:hemocyte migration"/>
    <property type="evidence" value="ECO:0007669"/>
    <property type="project" value="UniProtKB-ARBA"/>
</dbReference>
<dbReference type="InterPro" id="IPR001806">
    <property type="entry name" value="Small_GTPase"/>
</dbReference>
<dbReference type="PROSITE" id="PS51419">
    <property type="entry name" value="RAB"/>
    <property type="match status" value="1"/>
</dbReference>
<comment type="caution">
    <text evidence="6">The sequence shown here is derived from an EMBL/GenBank/DDBJ whole genome shotgun (WGS) entry which is preliminary data.</text>
</comment>
<dbReference type="GO" id="GO:0022412">
    <property type="term" value="P:cellular process involved in reproduction in multicellular organism"/>
    <property type="evidence" value="ECO:0007669"/>
    <property type="project" value="UniProtKB-ARBA"/>
</dbReference>
<evidence type="ECO:0000256" key="4">
    <source>
        <dbReference type="ARBA" id="ARBA00023136"/>
    </source>
</evidence>
<dbReference type="GO" id="GO:0003924">
    <property type="term" value="F:GTPase activity"/>
    <property type="evidence" value="ECO:0007669"/>
    <property type="project" value="InterPro"/>
</dbReference>
<dbReference type="GO" id="GO:0035006">
    <property type="term" value="P:melanization defense response"/>
    <property type="evidence" value="ECO:0007669"/>
    <property type="project" value="UniProtKB-ARBA"/>
</dbReference>
<dbReference type="GO" id="GO:0007264">
    <property type="term" value="P:small GTPase-mediated signal transduction"/>
    <property type="evidence" value="ECO:0007669"/>
    <property type="project" value="InterPro"/>
</dbReference>
<sequence>MKLEQKHTRDESDNLNCKIVLVGDCRCGKTALIQRFVNNKFPELYIPTGFEMHTIKYMINLYQLNLAIWDTSGLATYDTVRPLAYANADLFLLCFDLGDRKSLNNVVTKWSIEIQKHCPQTPTILCGCKSDRRTQTYSTLCTNEEKISIEQSVSSEEALEVSRKIGAITYLETSSLQNDLSAKETFRICALSANGKLNNNNNNSSNHANNNSGNLRKSSSLGALNKCRASMKIRKCKSKADFKAENKKCTIM</sequence>
<dbReference type="Proteomes" id="UP000285301">
    <property type="component" value="Unassembled WGS sequence"/>
</dbReference>
<dbReference type="InterPro" id="IPR003578">
    <property type="entry name" value="Small_GTPase_Rho"/>
</dbReference>
<keyword evidence="2" id="KW-0547">Nucleotide-binding</keyword>
<keyword evidence="7" id="KW-1185">Reference proteome</keyword>
<dbReference type="EMBL" id="NCKU01006235">
    <property type="protein sequence ID" value="RWS03712.1"/>
    <property type="molecule type" value="Genomic_DNA"/>
</dbReference>
<dbReference type="GO" id="GO:0016020">
    <property type="term" value="C:membrane"/>
    <property type="evidence" value="ECO:0007669"/>
    <property type="project" value="UniProtKB-SubCell"/>
</dbReference>
<dbReference type="SMART" id="SM00175">
    <property type="entry name" value="RAB"/>
    <property type="match status" value="1"/>
</dbReference>
<dbReference type="SMART" id="SM00176">
    <property type="entry name" value="RAN"/>
    <property type="match status" value="1"/>
</dbReference>
<evidence type="ECO:0000313" key="6">
    <source>
        <dbReference type="EMBL" id="RWS03712.1"/>
    </source>
</evidence>
<evidence type="ECO:0000313" key="7">
    <source>
        <dbReference type="Proteomes" id="UP000285301"/>
    </source>
</evidence>
<dbReference type="Gene3D" id="3.40.50.300">
    <property type="entry name" value="P-loop containing nucleotide triphosphate hydrolases"/>
    <property type="match status" value="1"/>
</dbReference>
<evidence type="ECO:0000256" key="3">
    <source>
        <dbReference type="ARBA" id="ARBA00023134"/>
    </source>
</evidence>
<dbReference type="OrthoDB" id="8830751at2759"/>
<dbReference type="Pfam" id="PF00071">
    <property type="entry name" value="Ras"/>
    <property type="match status" value="1"/>
</dbReference>
<evidence type="ECO:0000256" key="5">
    <source>
        <dbReference type="SAM" id="MobiDB-lite"/>
    </source>
</evidence>
<accession>A0A443QL10</accession>
<dbReference type="SMART" id="SM00174">
    <property type="entry name" value="RHO"/>
    <property type="match status" value="1"/>
</dbReference>
<dbReference type="InterPro" id="IPR027417">
    <property type="entry name" value="P-loop_NTPase"/>
</dbReference>
<dbReference type="STRING" id="1965070.A0A443QL10"/>
<dbReference type="GO" id="GO:0003006">
    <property type="term" value="P:developmental process involved in reproduction"/>
    <property type="evidence" value="ECO:0007669"/>
    <property type="project" value="UniProtKB-ARBA"/>
</dbReference>
<dbReference type="GO" id="GO:0001667">
    <property type="term" value="P:ameboidal-type cell migration"/>
    <property type="evidence" value="ECO:0007669"/>
    <property type="project" value="UniProtKB-ARBA"/>
</dbReference>
<comment type="subcellular location">
    <subcellularLocation>
        <location evidence="1">Membrane</location>
    </subcellularLocation>
</comment>
<dbReference type="SUPFAM" id="SSF52540">
    <property type="entry name" value="P-loop containing nucleoside triphosphate hydrolases"/>
    <property type="match status" value="1"/>
</dbReference>
<feature type="compositionally biased region" description="Low complexity" evidence="5">
    <location>
        <begin position="200"/>
        <end position="215"/>
    </location>
</feature>
<dbReference type="PROSITE" id="PS51420">
    <property type="entry name" value="RHO"/>
    <property type="match status" value="1"/>
</dbReference>
<dbReference type="AlphaFoldDB" id="A0A443QL10"/>
<dbReference type="PROSITE" id="PS51421">
    <property type="entry name" value="RAS"/>
    <property type="match status" value="1"/>
</dbReference>
<keyword evidence="4" id="KW-0472">Membrane</keyword>
<protein>
    <submittedName>
        <fullName evidence="6">Rho-related GTP-binding protein RhoE-like protein</fullName>
    </submittedName>
</protein>
<dbReference type="PRINTS" id="PR00449">
    <property type="entry name" value="RASTRNSFRMNG"/>
</dbReference>
<feature type="region of interest" description="Disordered" evidence="5">
    <location>
        <begin position="200"/>
        <end position="219"/>
    </location>
</feature>
<name>A0A443QL10_9ACAR</name>
<gene>
    <name evidence="6" type="ORF">B4U79_03767</name>
</gene>
<keyword evidence="3" id="KW-0342">GTP-binding</keyword>